<evidence type="ECO:0000256" key="8">
    <source>
        <dbReference type="ARBA" id="ARBA00044349"/>
    </source>
</evidence>
<evidence type="ECO:0000256" key="7">
    <source>
        <dbReference type="ARBA" id="ARBA00044271"/>
    </source>
</evidence>
<comment type="similarity">
    <text evidence="1 11">Belongs to the short-chain dehydrogenases/reductases (SDR) family.</text>
</comment>
<evidence type="ECO:0000256" key="1">
    <source>
        <dbReference type="ARBA" id="ARBA00006484"/>
    </source>
</evidence>
<evidence type="ECO:0000256" key="2">
    <source>
        <dbReference type="ARBA" id="ARBA00023002"/>
    </source>
</evidence>
<dbReference type="OrthoDB" id="9810734at2"/>
<dbReference type="Pfam" id="PF00106">
    <property type="entry name" value="adh_short"/>
    <property type="match status" value="1"/>
</dbReference>
<protein>
    <recommendedName>
        <fullName evidence="6">NADP-dependent 3-hydroxy acid dehydrogenase YdfG</fullName>
        <ecNumber evidence="4">1.1.1.298</ecNumber>
        <ecNumber evidence="5">1.1.1.381</ecNumber>
    </recommendedName>
    <alternativeName>
        <fullName evidence="8">L-allo-threonine dehydrogenase</fullName>
    </alternativeName>
    <alternativeName>
        <fullName evidence="7">Malonic semialdehyde reductase</fullName>
    </alternativeName>
</protein>
<accession>A0A240EDW2</accession>
<name>A0A240EDW2_9GAMM</name>
<gene>
    <name evidence="12" type="ORF">SAMN05421731_11222</name>
</gene>
<dbReference type="InterPro" id="IPR002347">
    <property type="entry name" value="SDR_fam"/>
</dbReference>
<dbReference type="PROSITE" id="PS00061">
    <property type="entry name" value="ADH_SHORT"/>
    <property type="match status" value="1"/>
</dbReference>
<keyword evidence="2" id="KW-0560">Oxidoreductase</keyword>
<dbReference type="SUPFAM" id="SSF51735">
    <property type="entry name" value="NAD(P)-binding Rossmann-fold domains"/>
    <property type="match status" value="1"/>
</dbReference>
<dbReference type="InterPro" id="IPR036291">
    <property type="entry name" value="NAD(P)-bd_dom_sf"/>
</dbReference>
<evidence type="ECO:0000256" key="9">
    <source>
        <dbReference type="ARBA" id="ARBA00045650"/>
    </source>
</evidence>
<dbReference type="Proteomes" id="UP000219042">
    <property type="component" value="Unassembled WGS sequence"/>
</dbReference>
<organism evidence="12 13">
    <name type="scientific">Acinetobacter puyangensis</name>
    <dbReference type="NCBI Taxonomy" id="1096779"/>
    <lineage>
        <taxon>Bacteria</taxon>
        <taxon>Pseudomonadati</taxon>
        <taxon>Pseudomonadota</taxon>
        <taxon>Gammaproteobacteria</taxon>
        <taxon>Moraxellales</taxon>
        <taxon>Moraxellaceae</taxon>
        <taxon>Acinetobacter</taxon>
    </lineage>
</organism>
<dbReference type="RefSeq" id="WP_097080194.1">
    <property type="nucleotide sequence ID" value="NZ_BAABHT010000026.1"/>
</dbReference>
<keyword evidence="13" id="KW-1185">Reference proteome</keyword>
<comment type="catalytic activity">
    <reaction evidence="3">
        <text>L-allo-threonine + NADP(+) = aminoacetone + CO2 + NADPH</text>
        <dbReference type="Rhea" id="RHEA:43524"/>
        <dbReference type="ChEBI" id="CHEBI:16526"/>
        <dbReference type="ChEBI" id="CHEBI:57783"/>
        <dbReference type="ChEBI" id="CHEBI:58320"/>
        <dbReference type="ChEBI" id="CHEBI:58349"/>
        <dbReference type="ChEBI" id="CHEBI:58585"/>
        <dbReference type="EC" id="1.1.1.381"/>
    </reaction>
</comment>
<dbReference type="Gene3D" id="3.40.50.720">
    <property type="entry name" value="NAD(P)-binding Rossmann-like Domain"/>
    <property type="match status" value="1"/>
</dbReference>
<proteinExistence type="inferred from homology"/>
<reference evidence="13" key="1">
    <citation type="submission" date="2016-09" db="EMBL/GenBank/DDBJ databases">
        <authorList>
            <person name="Varghese N."/>
            <person name="Submissions S."/>
        </authorList>
    </citation>
    <scope>NUCLEOTIDE SEQUENCE [LARGE SCALE GENOMIC DNA]</scope>
    <source>
        <strain evidence="13">ANC 4466</strain>
    </source>
</reference>
<dbReference type="EC" id="1.1.1.298" evidence="4"/>
<sequence>MDTLASFKGSTALITGASSGIGAGFARVLAACGIDLVITARSEQSLQDLADELKALYDIEIDVVVLDLAQTDAPQKLFDHLQQHNKSIDILINNAGFGKWAKFLHQPLDSYRDMLNLNIQALVDLTYLFLPAMLTQNKGIVINLASTAAFQPLPYIAVYGASKSFVLNFSEALAGEYAGQGIKFLALCPGNTATNFAQTANADTTGMAVSTVEDVVRAAIRALDQNKLYCVPGKSNYFTAQLSRILTRSAMIKMVSNMLKKRVTA</sequence>
<evidence type="ECO:0000256" key="10">
    <source>
        <dbReference type="ARBA" id="ARBA00047274"/>
    </source>
</evidence>
<comment type="catalytic activity">
    <reaction evidence="10">
        <text>3-hydroxypropanoate + NADP(+) = 3-oxopropanoate + NADPH + H(+)</text>
        <dbReference type="Rhea" id="RHEA:26438"/>
        <dbReference type="ChEBI" id="CHEBI:15378"/>
        <dbReference type="ChEBI" id="CHEBI:16510"/>
        <dbReference type="ChEBI" id="CHEBI:33190"/>
        <dbReference type="ChEBI" id="CHEBI:57783"/>
        <dbReference type="ChEBI" id="CHEBI:58349"/>
        <dbReference type="EC" id="1.1.1.298"/>
    </reaction>
</comment>
<dbReference type="PANTHER" id="PTHR43086">
    <property type="entry name" value="VERY-LONG-CHAIN 3-OXOOACYL-COA REDUCTASE"/>
    <property type="match status" value="1"/>
</dbReference>
<evidence type="ECO:0000256" key="6">
    <source>
        <dbReference type="ARBA" id="ARBA00044065"/>
    </source>
</evidence>
<evidence type="ECO:0000256" key="4">
    <source>
        <dbReference type="ARBA" id="ARBA00044050"/>
    </source>
</evidence>
<evidence type="ECO:0000313" key="12">
    <source>
        <dbReference type="EMBL" id="SNX46453.1"/>
    </source>
</evidence>
<dbReference type="EMBL" id="OANT01000012">
    <property type="protein sequence ID" value="SNX46453.1"/>
    <property type="molecule type" value="Genomic_DNA"/>
</dbReference>
<evidence type="ECO:0000256" key="11">
    <source>
        <dbReference type="RuleBase" id="RU000363"/>
    </source>
</evidence>
<comment type="function">
    <text evidence="9">NADP-dependent dehydrogenase with broad substrate specificity acting on 3-hydroxy acids. Catalyzes the NADP-dependent oxidation of L-allo-threonine to L-2-amino-3-keto-butyrate, which is spontaneously decarboxylated into aminoacetone. Also acts on D-threonine, L-serine, D-serine, D-3-hydroxyisobutyrate, L-3-hydroxyisobutyrate, D-glycerate and L-glycerate. Able to catalyze the reduction of the malonic semialdehyde to 3-hydroxypropionic acid. YdfG is apparently supplementing RutE, the presumed malonic semialdehyde reductase involved in pyrimidine degradation since both are able to detoxify malonic semialdehyde.</text>
</comment>
<dbReference type="AlphaFoldDB" id="A0A240EDW2"/>
<dbReference type="CDD" id="cd05233">
    <property type="entry name" value="SDR_c"/>
    <property type="match status" value="1"/>
</dbReference>
<dbReference type="EC" id="1.1.1.381" evidence="5"/>
<dbReference type="PRINTS" id="PR00080">
    <property type="entry name" value="SDRFAMILY"/>
</dbReference>
<evidence type="ECO:0000313" key="13">
    <source>
        <dbReference type="Proteomes" id="UP000219042"/>
    </source>
</evidence>
<dbReference type="GO" id="GO:0035527">
    <property type="term" value="F:3-hydroxypropionate dehydrogenase (NADP+) activity"/>
    <property type="evidence" value="ECO:0007669"/>
    <property type="project" value="UniProtKB-EC"/>
</dbReference>
<dbReference type="PRINTS" id="PR00081">
    <property type="entry name" value="GDHRDH"/>
</dbReference>
<dbReference type="InterPro" id="IPR020904">
    <property type="entry name" value="Sc_DH/Rdtase_CS"/>
</dbReference>
<evidence type="ECO:0000256" key="5">
    <source>
        <dbReference type="ARBA" id="ARBA00044059"/>
    </source>
</evidence>
<dbReference type="PANTHER" id="PTHR43086:SF3">
    <property type="entry name" value="NADP-DEPENDENT 3-HYDROXY ACID DEHYDROGENASE YDFG"/>
    <property type="match status" value="1"/>
</dbReference>
<evidence type="ECO:0000256" key="3">
    <source>
        <dbReference type="ARBA" id="ARBA00043812"/>
    </source>
</evidence>
<dbReference type="PIRSF" id="PIRSF000126">
    <property type="entry name" value="11-beta-HSD1"/>
    <property type="match status" value="1"/>
</dbReference>